<organism evidence="1 3">
    <name type="scientific">Athelia psychrophila</name>
    <dbReference type="NCBI Taxonomy" id="1759441"/>
    <lineage>
        <taxon>Eukaryota</taxon>
        <taxon>Fungi</taxon>
        <taxon>Dikarya</taxon>
        <taxon>Basidiomycota</taxon>
        <taxon>Agaricomycotina</taxon>
        <taxon>Agaricomycetes</taxon>
        <taxon>Agaricomycetidae</taxon>
        <taxon>Atheliales</taxon>
        <taxon>Atheliaceae</taxon>
        <taxon>Athelia</taxon>
    </lineage>
</organism>
<reference evidence="1 3" key="1">
    <citation type="journal article" date="2016" name="Mol. Biol. Evol.">
        <title>Comparative Genomics of Early-Diverging Mushroom-Forming Fungi Provides Insights into the Origins of Lignocellulose Decay Capabilities.</title>
        <authorList>
            <person name="Nagy L.G."/>
            <person name="Riley R."/>
            <person name="Tritt A."/>
            <person name="Adam C."/>
            <person name="Daum C."/>
            <person name="Floudas D."/>
            <person name="Sun H."/>
            <person name="Yadav J.S."/>
            <person name="Pangilinan J."/>
            <person name="Larsson K.H."/>
            <person name="Matsuura K."/>
            <person name="Barry K."/>
            <person name="Labutti K."/>
            <person name="Kuo R."/>
            <person name="Ohm R.A."/>
            <person name="Bhattacharya S.S."/>
            <person name="Shirouzu T."/>
            <person name="Yoshinaga Y."/>
            <person name="Martin F.M."/>
            <person name="Grigoriev I.V."/>
            <person name="Hibbett D.S."/>
        </authorList>
    </citation>
    <scope>NUCLEOTIDE SEQUENCE [LARGE SCALE GENOMIC DNA]</scope>
    <source>
        <strain evidence="1 3">CBS 109695</strain>
    </source>
</reference>
<evidence type="ECO:0000313" key="1">
    <source>
        <dbReference type="EMBL" id="KZP22095.1"/>
    </source>
</evidence>
<sequence>MPAAVNLHISRPGVAVHTRTARVVHPHIPYHSHGLLLHVSFTLSRFLYVDLHP</sequence>
<dbReference type="EMBL" id="KV417542">
    <property type="protein sequence ID" value="KZP22095.1"/>
    <property type="molecule type" value="Genomic_DNA"/>
</dbReference>
<accession>A0A166KNL7</accession>
<gene>
    <name evidence="1" type="ORF">FIBSPDRAFT_859978</name>
    <name evidence="2" type="ORF">FIBSPDRAFT_859983</name>
</gene>
<evidence type="ECO:0000313" key="2">
    <source>
        <dbReference type="EMBL" id="KZP22098.1"/>
    </source>
</evidence>
<keyword evidence="3" id="KW-1185">Reference proteome</keyword>
<dbReference type="Proteomes" id="UP000076532">
    <property type="component" value="Unassembled WGS sequence"/>
</dbReference>
<name>A0A166KNL7_9AGAM</name>
<dbReference type="EMBL" id="KV417542">
    <property type="protein sequence ID" value="KZP22098.1"/>
    <property type="molecule type" value="Genomic_DNA"/>
</dbReference>
<proteinExistence type="predicted"/>
<evidence type="ECO:0000313" key="3">
    <source>
        <dbReference type="Proteomes" id="UP000076532"/>
    </source>
</evidence>
<dbReference type="AlphaFoldDB" id="A0A166KNL7"/>
<protein>
    <submittedName>
        <fullName evidence="1">Uncharacterized protein</fullName>
    </submittedName>
</protein>